<reference evidence="2 3" key="1">
    <citation type="journal article" date="2016" name="Nat. Commun.">
        <title>Thousands of microbial genomes shed light on interconnected biogeochemical processes in an aquifer system.</title>
        <authorList>
            <person name="Anantharaman K."/>
            <person name="Brown C.T."/>
            <person name="Hug L.A."/>
            <person name="Sharon I."/>
            <person name="Castelle C.J."/>
            <person name="Probst A.J."/>
            <person name="Thomas B.C."/>
            <person name="Singh A."/>
            <person name="Wilkins M.J."/>
            <person name="Karaoz U."/>
            <person name="Brodie E.L."/>
            <person name="Williams K.H."/>
            <person name="Hubbard S.S."/>
            <person name="Banfield J.F."/>
        </authorList>
    </citation>
    <scope>NUCLEOTIDE SEQUENCE [LARGE SCALE GENOMIC DNA]</scope>
</reference>
<dbReference type="Proteomes" id="UP000177141">
    <property type="component" value="Unassembled WGS sequence"/>
</dbReference>
<organism evidence="2 3">
    <name type="scientific">Candidatus Roizmanbacteria bacterium RIFCSPLOWO2_01_FULL_38_12</name>
    <dbReference type="NCBI Taxonomy" id="1802061"/>
    <lineage>
        <taxon>Bacteria</taxon>
        <taxon>Candidatus Roizmaniibacteriota</taxon>
    </lineage>
</organism>
<dbReference type="AlphaFoldDB" id="A0A1F7J063"/>
<protein>
    <submittedName>
        <fullName evidence="2">Uncharacterized protein</fullName>
    </submittedName>
</protein>
<gene>
    <name evidence="2" type="ORF">A3A93_00590</name>
</gene>
<sequence length="83" mass="9708">MNDQIMVYIRKHMMTIVTVSVLGFVMLAAGEYYLYRQMMQLKAMVSEGFFQVKELQGDEEEFQLTPTMVEDEVMIKESPAMEK</sequence>
<accession>A0A1F7J063</accession>
<feature type="transmembrane region" description="Helical" evidence="1">
    <location>
        <begin position="12"/>
        <end position="34"/>
    </location>
</feature>
<evidence type="ECO:0000256" key="1">
    <source>
        <dbReference type="SAM" id="Phobius"/>
    </source>
</evidence>
<keyword evidence="1" id="KW-0812">Transmembrane</keyword>
<name>A0A1F7J063_9BACT</name>
<keyword evidence="1" id="KW-0472">Membrane</keyword>
<evidence type="ECO:0000313" key="2">
    <source>
        <dbReference type="EMBL" id="OGK48995.1"/>
    </source>
</evidence>
<keyword evidence="1" id="KW-1133">Transmembrane helix</keyword>
<dbReference type="EMBL" id="MGAL01000007">
    <property type="protein sequence ID" value="OGK48995.1"/>
    <property type="molecule type" value="Genomic_DNA"/>
</dbReference>
<evidence type="ECO:0000313" key="3">
    <source>
        <dbReference type="Proteomes" id="UP000177141"/>
    </source>
</evidence>
<comment type="caution">
    <text evidence="2">The sequence shown here is derived from an EMBL/GenBank/DDBJ whole genome shotgun (WGS) entry which is preliminary data.</text>
</comment>
<proteinExistence type="predicted"/>